<dbReference type="InterPro" id="IPR050271">
    <property type="entry name" value="UDP-glycosyltransferase"/>
</dbReference>
<comment type="similarity">
    <text evidence="1">Belongs to the UDP-glycosyltransferase family.</text>
</comment>
<dbReference type="InterPro" id="IPR002213">
    <property type="entry name" value="UDP_glucos_trans"/>
</dbReference>
<evidence type="ECO:0000256" key="1">
    <source>
        <dbReference type="ARBA" id="ARBA00009995"/>
    </source>
</evidence>
<accession>A0A914H611</accession>
<evidence type="ECO:0000313" key="6">
    <source>
        <dbReference type="Proteomes" id="UP000887572"/>
    </source>
</evidence>
<evidence type="ECO:0000256" key="3">
    <source>
        <dbReference type="ARBA" id="ARBA00022676"/>
    </source>
</evidence>
<evidence type="ECO:0000256" key="2">
    <source>
        <dbReference type="ARBA" id="ARBA00012544"/>
    </source>
</evidence>
<dbReference type="PANTHER" id="PTHR48043:SF145">
    <property type="entry name" value="FI06409P-RELATED"/>
    <property type="match status" value="1"/>
</dbReference>
<evidence type="ECO:0000256" key="4">
    <source>
        <dbReference type="ARBA" id="ARBA00022679"/>
    </source>
</evidence>
<dbReference type="PANTHER" id="PTHR48043">
    <property type="entry name" value="EG:EG0003.4 PROTEIN-RELATED"/>
    <property type="match status" value="1"/>
</dbReference>
<keyword evidence="3" id="KW-0328">Glycosyltransferase</keyword>
<dbReference type="SUPFAM" id="SSF53756">
    <property type="entry name" value="UDP-Glycosyltransferase/glycogen phosphorylase"/>
    <property type="match status" value="1"/>
</dbReference>
<keyword evidence="6" id="KW-1185">Reference proteome</keyword>
<dbReference type="Gene3D" id="3.40.50.2000">
    <property type="entry name" value="Glycogen Phosphorylase B"/>
    <property type="match status" value="1"/>
</dbReference>
<proteinExistence type="inferred from homology"/>
<comment type="catalytic activity">
    <reaction evidence="5">
        <text>glucuronate acceptor + UDP-alpha-D-glucuronate = acceptor beta-D-glucuronoside + UDP + H(+)</text>
        <dbReference type="Rhea" id="RHEA:21032"/>
        <dbReference type="ChEBI" id="CHEBI:15378"/>
        <dbReference type="ChEBI" id="CHEBI:58052"/>
        <dbReference type="ChEBI" id="CHEBI:58223"/>
        <dbReference type="ChEBI" id="CHEBI:132367"/>
        <dbReference type="ChEBI" id="CHEBI:132368"/>
        <dbReference type="EC" id="2.4.1.17"/>
    </reaction>
</comment>
<evidence type="ECO:0000313" key="7">
    <source>
        <dbReference type="WBParaSite" id="Gr19_v10_g14508.t1"/>
    </source>
</evidence>
<reference evidence="7" key="1">
    <citation type="submission" date="2022-11" db="UniProtKB">
        <authorList>
            <consortium name="WormBaseParasite"/>
        </authorList>
    </citation>
    <scope>IDENTIFICATION</scope>
</reference>
<dbReference type="AlphaFoldDB" id="A0A914H611"/>
<dbReference type="GO" id="GO:0015020">
    <property type="term" value="F:glucuronosyltransferase activity"/>
    <property type="evidence" value="ECO:0007669"/>
    <property type="project" value="UniProtKB-EC"/>
</dbReference>
<dbReference type="Proteomes" id="UP000887572">
    <property type="component" value="Unplaced"/>
</dbReference>
<dbReference type="EC" id="2.4.1.17" evidence="2"/>
<evidence type="ECO:0000256" key="5">
    <source>
        <dbReference type="ARBA" id="ARBA00047475"/>
    </source>
</evidence>
<protein>
    <recommendedName>
        <fullName evidence="2">glucuronosyltransferase</fullName>
        <ecNumber evidence="2">2.4.1.17</ecNumber>
    </recommendedName>
</protein>
<keyword evidence="4" id="KW-0808">Transferase</keyword>
<dbReference type="WBParaSite" id="Gr19_v10_g14508.t1">
    <property type="protein sequence ID" value="Gr19_v10_g14508.t1"/>
    <property type="gene ID" value="Gr19_v10_g14508"/>
</dbReference>
<organism evidence="6 7">
    <name type="scientific">Globodera rostochiensis</name>
    <name type="common">Golden nematode worm</name>
    <name type="synonym">Heterodera rostochiensis</name>
    <dbReference type="NCBI Taxonomy" id="31243"/>
    <lineage>
        <taxon>Eukaryota</taxon>
        <taxon>Metazoa</taxon>
        <taxon>Ecdysozoa</taxon>
        <taxon>Nematoda</taxon>
        <taxon>Chromadorea</taxon>
        <taxon>Rhabditida</taxon>
        <taxon>Tylenchina</taxon>
        <taxon>Tylenchomorpha</taxon>
        <taxon>Tylenchoidea</taxon>
        <taxon>Heteroderidae</taxon>
        <taxon>Heteroderinae</taxon>
        <taxon>Globodera</taxon>
    </lineage>
</organism>
<name>A0A914H611_GLORO</name>
<dbReference type="Pfam" id="PF00201">
    <property type="entry name" value="UDPGT"/>
    <property type="match status" value="1"/>
</dbReference>
<sequence>MPVFAEQAHNAKMVLEFGIGVGLSKFSIDTQTVFNGLKELLDNQKYTRRVGQLQGIFLDRPMEALDEANFRLSRIIRRSKSEESGRRERDFFKRKRTLLGAAELTGVCDSKRQKGPM</sequence>